<proteinExistence type="predicted"/>
<organism evidence="1 2">
    <name type="scientific">Xenorhabdus griffiniae</name>
    <dbReference type="NCBI Taxonomy" id="351672"/>
    <lineage>
        <taxon>Bacteria</taxon>
        <taxon>Pseudomonadati</taxon>
        <taxon>Pseudomonadota</taxon>
        <taxon>Gammaproteobacteria</taxon>
        <taxon>Enterobacterales</taxon>
        <taxon>Morganellaceae</taxon>
        <taxon>Xenorhabdus</taxon>
    </lineage>
</organism>
<reference evidence="1 2" key="1">
    <citation type="journal article" date="2023" name="Access Microbiol">
        <title>The genome of a steinernematid-associated Pseudomonas piscis bacterium encodes the biosynthesis of insect toxins.</title>
        <authorList>
            <person name="Awori R.M."/>
            <person name="Hendre P."/>
            <person name="Amugune N.O."/>
        </authorList>
    </citation>
    <scope>NUCLEOTIDE SEQUENCE [LARGE SCALE GENOMIC DNA]</scope>
    <source>
        <strain evidence="1 2">97</strain>
    </source>
</reference>
<keyword evidence="2" id="KW-1185">Reference proteome</keyword>
<evidence type="ECO:0008006" key="3">
    <source>
        <dbReference type="Google" id="ProtNLM"/>
    </source>
</evidence>
<dbReference type="InterPro" id="IPR032710">
    <property type="entry name" value="NTF2-like_dom_sf"/>
</dbReference>
<sequence length="134" mass="15711">MRKQKELIACQSVIDIHQWIENVFTNKQEENSDSLNKLLNSFTPDFTMITLAGQHVSLNQVKEMFVNSMGSRPNFKIEVDNCTVVAFSKEYVTVRYREKQTKDGNTNYRWSLAVISFHNDHPQWHYLHETAISE</sequence>
<dbReference type="EMBL" id="CP133647">
    <property type="protein sequence ID" value="WNH02551.1"/>
    <property type="molecule type" value="Genomic_DNA"/>
</dbReference>
<name>A0ABY9XJ79_9GAMM</name>
<evidence type="ECO:0000313" key="2">
    <source>
        <dbReference type="Proteomes" id="UP001300348"/>
    </source>
</evidence>
<evidence type="ECO:0000313" key="1">
    <source>
        <dbReference type="EMBL" id="WNH02551.1"/>
    </source>
</evidence>
<protein>
    <recommendedName>
        <fullName evidence="3">DUF4440 domain-containing protein</fullName>
    </recommendedName>
</protein>
<dbReference type="SUPFAM" id="SSF54427">
    <property type="entry name" value="NTF2-like"/>
    <property type="match status" value="1"/>
</dbReference>
<gene>
    <name evidence="1" type="ORF">QL112_002095</name>
</gene>
<dbReference type="PIRSF" id="PIRSF029394">
    <property type="entry name" value="UCP029394"/>
    <property type="match status" value="1"/>
</dbReference>
<dbReference type="Gene3D" id="3.10.450.50">
    <property type="match status" value="1"/>
</dbReference>
<accession>A0ABY9XJ79</accession>
<dbReference type="GeneID" id="88854310"/>
<dbReference type="Proteomes" id="UP001300348">
    <property type="component" value="Chromosome"/>
</dbReference>
<dbReference type="InterPro" id="IPR016918">
    <property type="entry name" value="UCP029394"/>
</dbReference>
<dbReference type="RefSeq" id="WP_189759105.1">
    <property type="nucleotide sequence ID" value="NZ_CAWPOC010000239.1"/>
</dbReference>